<dbReference type="Pfam" id="PF03186">
    <property type="entry name" value="CobD_Cbib"/>
    <property type="match status" value="1"/>
</dbReference>
<proteinExistence type="inferred from homology"/>
<dbReference type="STRING" id="1123243.SAMN02745190_00954"/>
<dbReference type="Proteomes" id="UP000184404">
    <property type="component" value="Unassembled WGS sequence"/>
</dbReference>
<dbReference type="AlphaFoldDB" id="A0A1M4VBH3"/>
<name>A0A1M4VBH3_9FIRM</name>
<evidence type="ECO:0000256" key="2">
    <source>
        <dbReference type="ARBA" id="ARBA00004953"/>
    </source>
</evidence>
<keyword evidence="7 9" id="KW-1133">Transmembrane helix</keyword>
<evidence type="ECO:0000256" key="7">
    <source>
        <dbReference type="ARBA" id="ARBA00022989"/>
    </source>
</evidence>
<keyword evidence="4 9" id="KW-1003">Cell membrane</keyword>
<gene>
    <name evidence="9" type="primary">cobD</name>
    <name evidence="10" type="ORF">SAMN02745190_00954</name>
</gene>
<organism evidence="10 11">
    <name type="scientific">Schwartzia succinivorans DSM 10502</name>
    <dbReference type="NCBI Taxonomy" id="1123243"/>
    <lineage>
        <taxon>Bacteria</taxon>
        <taxon>Bacillati</taxon>
        <taxon>Bacillota</taxon>
        <taxon>Negativicutes</taxon>
        <taxon>Selenomonadales</taxon>
        <taxon>Selenomonadaceae</taxon>
        <taxon>Schwartzia</taxon>
    </lineage>
</organism>
<evidence type="ECO:0000256" key="1">
    <source>
        <dbReference type="ARBA" id="ARBA00004651"/>
    </source>
</evidence>
<dbReference type="EMBL" id="FQUG01000003">
    <property type="protein sequence ID" value="SHE66296.1"/>
    <property type="molecule type" value="Genomic_DNA"/>
</dbReference>
<feature type="transmembrane region" description="Helical" evidence="9">
    <location>
        <begin position="20"/>
        <end position="40"/>
    </location>
</feature>
<evidence type="ECO:0000313" key="11">
    <source>
        <dbReference type="Proteomes" id="UP000184404"/>
    </source>
</evidence>
<feature type="transmembrane region" description="Helical" evidence="9">
    <location>
        <begin position="155"/>
        <end position="176"/>
    </location>
</feature>
<dbReference type="OrthoDB" id="9811967at2"/>
<dbReference type="HAMAP" id="MF_00024">
    <property type="entry name" value="CobD_CbiB"/>
    <property type="match status" value="1"/>
</dbReference>
<dbReference type="GO" id="GO:0048472">
    <property type="term" value="F:threonine-phosphate decarboxylase activity"/>
    <property type="evidence" value="ECO:0007669"/>
    <property type="project" value="InterPro"/>
</dbReference>
<accession>A0A1M4VBH3</accession>
<dbReference type="UniPathway" id="UPA00148"/>
<dbReference type="NCBIfam" id="TIGR00380">
    <property type="entry name" value="cobal_cbiB"/>
    <property type="match status" value="1"/>
</dbReference>
<comment type="subcellular location">
    <subcellularLocation>
        <location evidence="1 9">Cell membrane</location>
        <topology evidence="1 9">Multi-pass membrane protein</topology>
    </subcellularLocation>
</comment>
<comment type="function">
    <text evidence="9">Converts cobyric acid to cobinamide by the addition of aminopropanol on the F carboxylic group.</text>
</comment>
<evidence type="ECO:0000256" key="6">
    <source>
        <dbReference type="ARBA" id="ARBA00022692"/>
    </source>
</evidence>
<keyword evidence="11" id="KW-1185">Reference proteome</keyword>
<evidence type="ECO:0000256" key="9">
    <source>
        <dbReference type="HAMAP-Rule" id="MF_00024"/>
    </source>
</evidence>
<feature type="transmembrane region" description="Helical" evidence="9">
    <location>
        <begin position="203"/>
        <end position="223"/>
    </location>
</feature>
<evidence type="ECO:0000256" key="5">
    <source>
        <dbReference type="ARBA" id="ARBA00022573"/>
    </source>
</evidence>
<keyword evidence="8 9" id="KW-0472">Membrane</keyword>
<evidence type="ECO:0000256" key="3">
    <source>
        <dbReference type="ARBA" id="ARBA00006263"/>
    </source>
</evidence>
<dbReference type="GO" id="GO:0009236">
    <property type="term" value="P:cobalamin biosynthetic process"/>
    <property type="evidence" value="ECO:0007669"/>
    <property type="project" value="UniProtKB-UniRule"/>
</dbReference>
<evidence type="ECO:0000256" key="4">
    <source>
        <dbReference type="ARBA" id="ARBA00022475"/>
    </source>
</evidence>
<sequence>MNTAILAFAIDCAIGDPRSSFHPVVLIGKLISLFEAFLYREDDSDNVKFCKGAVLMLCVLIISYCAADGIMYLAALAHNEYVTWAVGALLLSFTISPRTLSEAGHEIRAYLLAGDLENARFKVGWIVGRDTENLTVGEVTRATVETISENIVDGIVSPLFFFMLGGVPLAVMYRAANTMDSMIGYKNDKYMFFGRAAARADDVWNYVPARITGVLLIFAAFILHMDYRNAWRIMCRDANKHPSPNGGYTESTVAGALGIQLGGLNYYFGKPSFRTCMGDPVHELGPQHILQAIRLMYTTTILFLLVMAVVHYWYTGGRFL</sequence>
<reference evidence="10 11" key="1">
    <citation type="submission" date="2016-11" db="EMBL/GenBank/DDBJ databases">
        <authorList>
            <person name="Jaros S."/>
            <person name="Januszkiewicz K."/>
            <person name="Wedrychowicz H."/>
        </authorList>
    </citation>
    <scope>NUCLEOTIDE SEQUENCE [LARGE SCALE GENOMIC DNA]</scope>
    <source>
        <strain evidence="10 11">DSM 10502</strain>
    </source>
</reference>
<feature type="transmembrane region" description="Helical" evidence="9">
    <location>
        <begin position="295"/>
        <end position="314"/>
    </location>
</feature>
<dbReference type="RefSeq" id="WP_072935026.1">
    <property type="nucleotide sequence ID" value="NZ_FQUG01000003.1"/>
</dbReference>
<dbReference type="PANTHER" id="PTHR34308:SF1">
    <property type="entry name" value="COBALAMIN BIOSYNTHESIS PROTEIN CBIB"/>
    <property type="match status" value="1"/>
</dbReference>
<feature type="transmembrane region" description="Helical" evidence="9">
    <location>
        <begin position="52"/>
        <end position="75"/>
    </location>
</feature>
<comment type="pathway">
    <text evidence="2 9">Cofactor biosynthesis; adenosylcobalamin biosynthesis.</text>
</comment>
<dbReference type="PANTHER" id="PTHR34308">
    <property type="entry name" value="COBALAMIN BIOSYNTHESIS PROTEIN CBIB"/>
    <property type="match status" value="1"/>
</dbReference>
<keyword evidence="6 9" id="KW-0812">Transmembrane</keyword>
<dbReference type="GO" id="GO:0005886">
    <property type="term" value="C:plasma membrane"/>
    <property type="evidence" value="ECO:0007669"/>
    <property type="project" value="UniProtKB-SubCell"/>
</dbReference>
<keyword evidence="5 9" id="KW-0169">Cobalamin biosynthesis</keyword>
<evidence type="ECO:0000313" key="10">
    <source>
        <dbReference type="EMBL" id="SHE66296.1"/>
    </source>
</evidence>
<dbReference type="GO" id="GO:0015420">
    <property type="term" value="F:ABC-type vitamin B12 transporter activity"/>
    <property type="evidence" value="ECO:0007669"/>
    <property type="project" value="UniProtKB-UniRule"/>
</dbReference>
<dbReference type="InterPro" id="IPR004485">
    <property type="entry name" value="Cobalamin_biosynth_CobD/CbiB"/>
</dbReference>
<comment type="similarity">
    <text evidence="3 9">Belongs to the CobD/CbiB family.</text>
</comment>
<evidence type="ECO:0000256" key="8">
    <source>
        <dbReference type="ARBA" id="ARBA00023136"/>
    </source>
</evidence>
<protein>
    <recommendedName>
        <fullName evidence="9">Cobalamin biosynthesis protein CobD</fullName>
    </recommendedName>
</protein>